<dbReference type="EMBL" id="JANKHH010000003">
    <property type="protein sequence ID" value="MCR2833295.1"/>
    <property type="molecule type" value="Genomic_DNA"/>
</dbReference>
<dbReference type="PROSITE" id="PS00622">
    <property type="entry name" value="HTH_LUXR_1"/>
    <property type="match status" value="1"/>
</dbReference>
<evidence type="ECO:0000256" key="2">
    <source>
        <dbReference type="ARBA" id="ARBA00023125"/>
    </source>
</evidence>
<dbReference type="InterPro" id="IPR000792">
    <property type="entry name" value="Tscrpt_reg_LuxR_C"/>
</dbReference>
<evidence type="ECO:0000256" key="4">
    <source>
        <dbReference type="SAM" id="MobiDB-lite"/>
    </source>
</evidence>
<dbReference type="InterPro" id="IPR016032">
    <property type="entry name" value="Sig_transdc_resp-reg_C-effctor"/>
</dbReference>
<evidence type="ECO:0000256" key="1">
    <source>
        <dbReference type="ARBA" id="ARBA00023015"/>
    </source>
</evidence>
<organism evidence="6 7">
    <name type="scientific">Parerythrobacter lacustris</name>
    <dbReference type="NCBI Taxonomy" id="2969984"/>
    <lineage>
        <taxon>Bacteria</taxon>
        <taxon>Pseudomonadati</taxon>
        <taxon>Pseudomonadota</taxon>
        <taxon>Alphaproteobacteria</taxon>
        <taxon>Sphingomonadales</taxon>
        <taxon>Erythrobacteraceae</taxon>
        <taxon>Parerythrobacter</taxon>
    </lineage>
</organism>
<dbReference type="PANTHER" id="PTHR44688">
    <property type="entry name" value="DNA-BINDING TRANSCRIPTIONAL ACTIVATOR DEVR_DOSR"/>
    <property type="match status" value="1"/>
</dbReference>
<dbReference type="Pfam" id="PF03472">
    <property type="entry name" value="Autoind_bind"/>
    <property type="match status" value="1"/>
</dbReference>
<keyword evidence="7" id="KW-1185">Reference proteome</keyword>
<keyword evidence="2" id="KW-0238">DNA-binding</keyword>
<sequence>MEREAKGDFGLDLGRQGAGAPTKSDGELFREFTKILIAPNVLDLIAQMSKLANIYGFGALYAVSPITRDKQFCHHMTAVGFPSVWERQWKRRLYWVDPLLDYALYHPQVFRWSRIFSEECSSKAQRRYVEFCSQLGMTDGLATACYGPGGRTGFVGFGFPEGEDCFSAQSYLAIAHIAQLSFARYCTIMHGKAATPPRLSPREREIMRWVARGKSNSEIAIIVGISRHTVDTHLRRVFSKFGTTDRTVACLRAVELGCILISETDTLIGPDLR</sequence>
<dbReference type="PROSITE" id="PS50043">
    <property type="entry name" value="HTH_LUXR_2"/>
    <property type="match status" value="1"/>
</dbReference>
<keyword evidence="3" id="KW-0804">Transcription</keyword>
<protein>
    <submittedName>
        <fullName evidence="6">LuxR family transcriptional regulator</fullName>
    </submittedName>
</protein>
<dbReference type="SUPFAM" id="SSF75516">
    <property type="entry name" value="Pheromone-binding domain of LuxR-like quorum-sensing transcription factors"/>
    <property type="match status" value="1"/>
</dbReference>
<dbReference type="PRINTS" id="PR00038">
    <property type="entry name" value="HTHLUXR"/>
</dbReference>
<dbReference type="SMART" id="SM00421">
    <property type="entry name" value="HTH_LUXR"/>
    <property type="match status" value="1"/>
</dbReference>
<dbReference type="InterPro" id="IPR036388">
    <property type="entry name" value="WH-like_DNA-bd_sf"/>
</dbReference>
<reference evidence="6 7" key="1">
    <citation type="submission" date="2022-08" db="EMBL/GenBank/DDBJ databases">
        <title>Polyphasic taxonomy analysis of Qipengyuania sp.RS5-5.</title>
        <authorList>
            <person name="Xamxidin M."/>
            <person name="Wu M."/>
        </authorList>
    </citation>
    <scope>NUCLEOTIDE SEQUENCE [LARGE SCALE GENOMIC DNA]</scope>
    <source>
        <strain evidence="6 7">RS5-5</strain>
    </source>
</reference>
<dbReference type="CDD" id="cd06170">
    <property type="entry name" value="LuxR_C_like"/>
    <property type="match status" value="1"/>
</dbReference>
<feature type="region of interest" description="Disordered" evidence="4">
    <location>
        <begin position="1"/>
        <end position="23"/>
    </location>
</feature>
<dbReference type="RefSeq" id="WP_257595064.1">
    <property type="nucleotide sequence ID" value="NZ_JANKHH010000003.1"/>
</dbReference>
<dbReference type="InterPro" id="IPR005143">
    <property type="entry name" value="TF_LuxR_autoind-bd_dom"/>
</dbReference>
<evidence type="ECO:0000313" key="7">
    <source>
        <dbReference type="Proteomes" id="UP001206067"/>
    </source>
</evidence>
<dbReference type="InterPro" id="IPR036693">
    <property type="entry name" value="TF_LuxR_autoind-bd_dom_sf"/>
</dbReference>
<name>A0ABT1XRJ9_9SPHN</name>
<dbReference type="PANTHER" id="PTHR44688:SF16">
    <property type="entry name" value="DNA-BINDING TRANSCRIPTIONAL ACTIVATOR DEVR_DOSR"/>
    <property type="match status" value="1"/>
</dbReference>
<gene>
    <name evidence="6" type="ORF">NSO95_05010</name>
</gene>
<proteinExistence type="predicted"/>
<evidence type="ECO:0000259" key="5">
    <source>
        <dbReference type="PROSITE" id="PS50043"/>
    </source>
</evidence>
<keyword evidence="1" id="KW-0805">Transcription regulation</keyword>
<dbReference type="Pfam" id="PF00196">
    <property type="entry name" value="GerE"/>
    <property type="match status" value="1"/>
</dbReference>
<evidence type="ECO:0000313" key="6">
    <source>
        <dbReference type="EMBL" id="MCR2833295.1"/>
    </source>
</evidence>
<dbReference type="Proteomes" id="UP001206067">
    <property type="component" value="Unassembled WGS sequence"/>
</dbReference>
<dbReference type="SUPFAM" id="SSF46894">
    <property type="entry name" value="C-terminal effector domain of the bipartite response regulators"/>
    <property type="match status" value="1"/>
</dbReference>
<accession>A0ABT1XRJ9</accession>
<comment type="caution">
    <text evidence="6">The sequence shown here is derived from an EMBL/GenBank/DDBJ whole genome shotgun (WGS) entry which is preliminary data.</text>
</comment>
<dbReference type="Gene3D" id="1.10.10.10">
    <property type="entry name" value="Winged helix-like DNA-binding domain superfamily/Winged helix DNA-binding domain"/>
    <property type="match status" value="1"/>
</dbReference>
<evidence type="ECO:0000256" key="3">
    <source>
        <dbReference type="ARBA" id="ARBA00023163"/>
    </source>
</evidence>
<dbReference type="Gene3D" id="3.30.450.80">
    <property type="entry name" value="Transcription factor LuxR-like, autoinducer-binding domain"/>
    <property type="match status" value="1"/>
</dbReference>
<feature type="domain" description="HTH luxR-type" evidence="5">
    <location>
        <begin position="192"/>
        <end position="257"/>
    </location>
</feature>